<evidence type="ECO:0000313" key="1">
    <source>
        <dbReference type="EMBL" id="GBP41584.1"/>
    </source>
</evidence>
<evidence type="ECO:0000313" key="2">
    <source>
        <dbReference type="Proteomes" id="UP000299102"/>
    </source>
</evidence>
<dbReference type="AlphaFoldDB" id="A0A4C1VUP8"/>
<gene>
    <name evidence="1" type="ORF">EVAR_34017_1</name>
</gene>
<accession>A0A4C1VUP8</accession>
<sequence length="108" mass="12701">MFFAVIDIVVRYCYVISYGEVIRIVYDKGRTALAGPPPPDGIATRRYFTNENLEEPFASSLPRHRFRYRPAPGRRRRDAFFFHYGGANQAEKKIKNRIVVRALWRESF</sequence>
<dbReference type="Proteomes" id="UP000299102">
    <property type="component" value="Unassembled WGS sequence"/>
</dbReference>
<keyword evidence="2" id="KW-1185">Reference proteome</keyword>
<reference evidence="1 2" key="1">
    <citation type="journal article" date="2019" name="Commun. Biol.">
        <title>The bagworm genome reveals a unique fibroin gene that provides high tensile strength.</title>
        <authorList>
            <person name="Kono N."/>
            <person name="Nakamura H."/>
            <person name="Ohtoshi R."/>
            <person name="Tomita M."/>
            <person name="Numata K."/>
            <person name="Arakawa K."/>
        </authorList>
    </citation>
    <scope>NUCLEOTIDE SEQUENCE [LARGE SCALE GENOMIC DNA]</scope>
</reference>
<dbReference type="EMBL" id="BGZK01000402">
    <property type="protein sequence ID" value="GBP41584.1"/>
    <property type="molecule type" value="Genomic_DNA"/>
</dbReference>
<organism evidence="1 2">
    <name type="scientific">Eumeta variegata</name>
    <name type="common">Bagworm moth</name>
    <name type="synonym">Eumeta japonica</name>
    <dbReference type="NCBI Taxonomy" id="151549"/>
    <lineage>
        <taxon>Eukaryota</taxon>
        <taxon>Metazoa</taxon>
        <taxon>Ecdysozoa</taxon>
        <taxon>Arthropoda</taxon>
        <taxon>Hexapoda</taxon>
        <taxon>Insecta</taxon>
        <taxon>Pterygota</taxon>
        <taxon>Neoptera</taxon>
        <taxon>Endopterygota</taxon>
        <taxon>Lepidoptera</taxon>
        <taxon>Glossata</taxon>
        <taxon>Ditrysia</taxon>
        <taxon>Tineoidea</taxon>
        <taxon>Psychidae</taxon>
        <taxon>Oiketicinae</taxon>
        <taxon>Eumeta</taxon>
    </lineage>
</organism>
<protein>
    <submittedName>
        <fullName evidence="1">Uncharacterized protein</fullName>
    </submittedName>
</protein>
<name>A0A4C1VUP8_EUMVA</name>
<proteinExistence type="predicted"/>
<comment type="caution">
    <text evidence="1">The sequence shown here is derived from an EMBL/GenBank/DDBJ whole genome shotgun (WGS) entry which is preliminary data.</text>
</comment>